<dbReference type="GO" id="GO:0043153">
    <property type="term" value="P:entrainment of circadian clock by photoperiod"/>
    <property type="evidence" value="ECO:0007669"/>
    <property type="project" value="TreeGrafter"/>
</dbReference>
<dbReference type="SUPFAM" id="SSF52425">
    <property type="entry name" value="Cryptochrome/photolyase, N-terminal domain"/>
    <property type="match status" value="1"/>
</dbReference>
<dbReference type="GO" id="GO:0003677">
    <property type="term" value="F:DNA binding"/>
    <property type="evidence" value="ECO:0007669"/>
    <property type="project" value="TreeGrafter"/>
</dbReference>
<evidence type="ECO:0000256" key="5">
    <source>
        <dbReference type="ARBA" id="ARBA00051116"/>
    </source>
</evidence>
<dbReference type="FunFam" id="1.10.579.10:FF:000004">
    <property type="entry name" value="Cryptochrome-1"/>
    <property type="match status" value="1"/>
</dbReference>
<dbReference type="GO" id="GO:0003914">
    <property type="term" value="F:DNA (6-4) photolyase activity"/>
    <property type="evidence" value="ECO:0007669"/>
    <property type="project" value="UniProtKB-EC"/>
</dbReference>
<dbReference type="Gene3D" id="3.40.50.620">
    <property type="entry name" value="HUPs"/>
    <property type="match status" value="1"/>
</dbReference>
<evidence type="ECO:0000256" key="7">
    <source>
        <dbReference type="ARBA" id="ARBA00067640"/>
    </source>
</evidence>
<dbReference type="Proteomes" id="UP000323000">
    <property type="component" value="Chromosome 2"/>
</dbReference>
<evidence type="ECO:0000313" key="12">
    <source>
        <dbReference type="EMBL" id="TXG69217.1"/>
    </source>
</evidence>
<feature type="domain" description="Photolyase/cryptochrome alpha/beta" evidence="11">
    <location>
        <begin position="35"/>
        <end position="173"/>
    </location>
</feature>
<comment type="similarity">
    <text evidence="1">Belongs to the DNA photolyase class-1 family.</text>
</comment>
<keyword evidence="13" id="KW-1185">Reference proteome</keyword>
<dbReference type="InterPro" id="IPR002081">
    <property type="entry name" value="Cryptochrome/DNA_photolyase_1"/>
</dbReference>
<dbReference type="Pfam" id="PF00875">
    <property type="entry name" value="DNA_photolyase"/>
    <property type="match status" value="1"/>
</dbReference>
<reference evidence="13" key="1">
    <citation type="journal article" date="2019" name="Gigascience">
        <title>De novo genome assembly of the endangered Acer yangbiense, a plant species with extremely small populations endemic to Yunnan Province, China.</title>
        <authorList>
            <person name="Yang J."/>
            <person name="Wariss H.M."/>
            <person name="Tao L."/>
            <person name="Zhang R."/>
            <person name="Yun Q."/>
            <person name="Hollingsworth P."/>
            <person name="Dao Z."/>
            <person name="Luo G."/>
            <person name="Guo H."/>
            <person name="Ma Y."/>
            <person name="Sun W."/>
        </authorList>
    </citation>
    <scope>NUCLEOTIDE SEQUENCE [LARGE SCALE GENOMIC DNA]</scope>
    <source>
        <strain evidence="13">cv. Malutang</strain>
    </source>
</reference>
<feature type="compositionally biased region" description="Basic and acidic residues" evidence="10">
    <location>
        <begin position="540"/>
        <end position="551"/>
    </location>
</feature>
<dbReference type="GO" id="GO:0005737">
    <property type="term" value="C:cytoplasm"/>
    <property type="evidence" value="ECO:0007669"/>
    <property type="project" value="TreeGrafter"/>
</dbReference>
<dbReference type="Gene3D" id="1.10.579.10">
    <property type="entry name" value="DNA Cyclobutane Dipyrimidine Photolyase, subunit A, domain 3"/>
    <property type="match status" value="1"/>
</dbReference>
<dbReference type="PROSITE" id="PS51645">
    <property type="entry name" value="PHR_CRY_ALPHA_BETA"/>
    <property type="match status" value="1"/>
</dbReference>
<evidence type="ECO:0000259" key="11">
    <source>
        <dbReference type="PROSITE" id="PS51645"/>
    </source>
</evidence>
<dbReference type="SUPFAM" id="SSF48173">
    <property type="entry name" value="Cryptochrome/photolyase FAD-binding domain"/>
    <property type="match status" value="1"/>
</dbReference>
<dbReference type="InterPro" id="IPR036155">
    <property type="entry name" value="Crypto/Photolyase_N_sf"/>
</dbReference>
<evidence type="ECO:0000256" key="3">
    <source>
        <dbReference type="ARBA" id="ARBA00022741"/>
    </source>
</evidence>
<feature type="site" description="Electron transfer via tryptophanyl radical" evidence="9">
    <location>
        <position position="436"/>
    </location>
</feature>
<evidence type="ECO:0000256" key="2">
    <source>
        <dbReference type="ARBA" id="ARBA00022630"/>
    </source>
</evidence>
<dbReference type="PANTHER" id="PTHR11455:SF9">
    <property type="entry name" value="CRYPTOCHROME CIRCADIAN CLOCK 5 ISOFORM X1"/>
    <property type="match status" value="1"/>
</dbReference>
<feature type="region of interest" description="Disordered" evidence="10">
    <location>
        <begin position="540"/>
        <end position="570"/>
    </location>
</feature>
<dbReference type="GO" id="GO:0032922">
    <property type="term" value="P:circadian regulation of gene expression"/>
    <property type="evidence" value="ECO:0007669"/>
    <property type="project" value="TreeGrafter"/>
</dbReference>
<evidence type="ECO:0000256" key="6">
    <source>
        <dbReference type="ARBA" id="ARBA00066798"/>
    </source>
</evidence>
<organism evidence="12 13">
    <name type="scientific">Acer yangbiense</name>
    <dbReference type="NCBI Taxonomy" id="1000413"/>
    <lineage>
        <taxon>Eukaryota</taxon>
        <taxon>Viridiplantae</taxon>
        <taxon>Streptophyta</taxon>
        <taxon>Embryophyta</taxon>
        <taxon>Tracheophyta</taxon>
        <taxon>Spermatophyta</taxon>
        <taxon>Magnoliopsida</taxon>
        <taxon>eudicotyledons</taxon>
        <taxon>Gunneridae</taxon>
        <taxon>Pentapetalae</taxon>
        <taxon>rosids</taxon>
        <taxon>malvids</taxon>
        <taxon>Sapindales</taxon>
        <taxon>Sapindaceae</taxon>
        <taxon>Hippocastanoideae</taxon>
        <taxon>Acereae</taxon>
        <taxon>Acer</taxon>
    </lineage>
</organism>
<dbReference type="GO" id="GO:0071949">
    <property type="term" value="F:FAD binding"/>
    <property type="evidence" value="ECO:0007669"/>
    <property type="project" value="TreeGrafter"/>
</dbReference>
<keyword evidence="2 8" id="KW-0285">Flavoprotein</keyword>
<dbReference type="EC" id="4.1.99.13" evidence="6"/>
<accession>A0A5C7IIM5</accession>
<name>A0A5C7IIM5_9ROSI</name>
<dbReference type="InterPro" id="IPR005101">
    <property type="entry name" value="Cryptochr/Photolyase_FAD-bd"/>
</dbReference>
<dbReference type="Pfam" id="PF03441">
    <property type="entry name" value="FAD_binding_7"/>
    <property type="match status" value="1"/>
</dbReference>
<gene>
    <name evidence="12" type="ORF">EZV62_004152</name>
</gene>
<comment type="cofactor">
    <cofactor evidence="8">
        <name>FAD</name>
        <dbReference type="ChEBI" id="CHEBI:57692"/>
    </cofactor>
    <text evidence="8">Binds 1 FAD per subunit.</text>
</comment>
<feature type="binding site" evidence="8">
    <location>
        <begin position="287"/>
        <end position="291"/>
    </location>
    <ligand>
        <name>FAD</name>
        <dbReference type="ChEBI" id="CHEBI:57692"/>
    </ligand>
</feature>
<evidence type="ECO:0000256" key="10">
    <source>
        <dbReference type="SAM" id="MobiDB-lite"/>
    </source>
</evidence>
<keyword evidence="4 8" id="KW-0274">FAD</keyword>
<keyword evidence="3" id="KW-0547">Nucleotide-binding</keyword>
<feature type="site" description="Electron transfer via tryptophanyl radical" evidence="9">
    <location>
        <position position="359"/>
    </location>
</feature>
<evidence type="ECO:0000313" key="13">
    <source>
        <dbReference type="Proteomes" id="UP000323000"/>
    </source>
</evidence>
<dbReference type="GO" id="GO:0003904">
    <property type="term" value="F:deoxyribodipyrimidine photo-lyase activity"/>
    <property type="evidence" value="ECO:0007669"/>
    <property type="project" value="TreeGrafter"/>
</dbReference>
<evidence type="ECO:0000256" key="9">
    <source>
        <dbReference type="PIRSR" id="PIRSR602081-2"/>
    </source>
</evidence>
<dbReference type="OrthoDB" id="435881at2759"/>
<dbReference type="PANTHER" id="PTHR11455">
    <property type="entry name" value="CRYPTOCHROME"/>
    <property type="match status" value="1"/>
</dbReference>
<comment type="caution">
    <text evidence="12">The sequence shown here is derived from an EMBL/GenBank/DDBJ whole genome shotgun (WGS) entry which is preliminary data.</text>
</comment>
<dbReference type="InterPro" id="IPR014729">
    <property type="entry name" value="Rossmann-like_a/b/a_fold"/>
</dbReference>
<dbReference type="InterPro" id="IPR036134">
    <property type="entry name" value="Crypto/Photolyase_FAD-like_sf"/>
</dbReference>
<protein>
    <recommendedName>
        <fullName evidence="7">(6-4)DNA photolyase</fullName>
        <ecNumber evidence="6">4.1.99.13</ecNumber>
    </recommendedName>
</protein>
<feature type="site" description="Electron transfer via tryptophanyl radical" evidence="9">
    <location>
        <position position="413"/>
    </location>
</feature>
<dbReference type="InterPro" id="IPR006050">
    <property type="entry name" value="DNA_photolyase_N"/>
</dbReference>
<sequence length="570" mass="65146">MRHFKNHTHYTYFLMRISPSLSMSPIMSSGSATGSGSLMWFRKGLRIHDNPALEYASKGSTFVYPVFVIDPHYMEPDPTAFSPGSTLAGLNRIRFLLESLVDLDLSLKKLGSRLLVLKGEPSEVVIRCLKQWNVKKLCFEYDTDPYYQALDMKVKNYASSAGIEVFSPVSHTLFNPADIIQKNGGKPPLSYQSFLKLAGQPSWASSPLSVSLSSLPPVGDIGSCEISEVPTVRELGYEDYEQDELTPFRGGESEALKRLKESISNKEWVANFEKPKGDPSAYVKPATTVLSPYLKFGCLSSRHFYQCLTDVYKNVKKHTVPPVSLVGQLLWRDFFYTAAFGTPNFDQMKSNRICKQIPWNNDDELLAAWREARTGFPWIDAIMVQLRKWGWMHHLARHCVACFLTRGDLFIHWEKGRDVFERLLIDSDWAINNGNWLWLSCSSFFYQYHRIYSPISFGKKYDPNGNYIRHFLPILKDMPKEYIYEPWTAPLSIQKKSKCVIGIDYPKPVVSHDSASKECKRKLAEAYALNQKLNGQVSEDDLKTLRRKLEGDENQESGSKRQRQNPTDLS</sequence>
<dbReference type="Gene3D" id="1.25.40.80">
    <property type="match status" value="1"/>
</dbReference>
<comment type="catalytic activity">
    <reaction evidence="5">
        <text>(6-4) photoproduct (in DNA) = 2 pyrimidine residues (in DNA).</text>
        <dbReference type="EC" id="4.1.99.13"/>
    </reaction>
</comment>
<evidence type="ECO:0000256" key="4">
    <source>
        <dbReference type="ARBA" id="ARBA00022827"/>
    </source>
</evidence>
<dbReference type="AlphaFoldDB" id="A0A5C7IIM5"/>
<proteinExistence type="inferred from homology"/>
<evidence type="ECO:0000256" key="8">
    <source>
        <dbReference type="PIRSR" id="PIRSR602081-1"/>
    </source>
</evidence>
<evidence type="ECO:0000256" key="1">
    <source>
        <dbReference type="ARBA" id="ARBA00005862"/>
    </source>
</evidence>
<dbReference type="EMBL" id="VAHF01000002">
    <property type="protein sequence ID" value="TXG69217.1"/>
    <property type="molecule type" value="Genomic_DNA"/>
</dbReference>
<dbReference type="GO" id="GO:0005634">
    <property type="term" value="C:nucleus"/>
    <property type="evidence" value="ECO:0007669"/>
    <property type="project" value="TreeGrafter"/>
</dbReference>
<dbReference type="GO" id="GO:0006139">
    <property type="term" value="P:nucleobase-containing compound metabolic process"/>
    <property type="evidence" value="ECO:0007669"/>
    <property type="project" value="UniProtKB-ARBA"/>
</dbReference>
<feature type="binding site" evidence="8">
    <location>
        <begin position="328"/>
        <end position="335"/>
    </location>
    <ligand>
        <name>FAD</name>
        <dbReference type="ChEBI" id="CHEBI:57692"/>
    </ligand>
</feature>
<feature type="binding site" evidence="8">
    <location>
        <begin position="426"/>
        <end position="428"/>
    </location>
    <ligand>
        <name>FAD</name>
        <dbReference type="ChEBI" id="CHEBI:57692"/>
    </ligand>
</feature>